<reference evidence="1 2" key="1">
    <citation type="journal article" date="2021" name="Hortic Res">
        <title>High-quality reference genome and annotation aids understanding of berry development for evergreen blueberry (Vaccinium darrowii).</title>
        <authorList>
            <person name="Yu J."/>
            <person name="Hulse-Kemp A.M."/>
            <person name="Babiker E."/>
            <person name="Staton M."/>
        </authorList>
    </citation>
    <scope>NUCLEOTIDE SEQUENCE [LARGE SCALE GENOMIC DNA]</scope>
    <source>
        <strain evidence="2">cv. NJ 8807/NJ 8810</strain>
        <tissue evidence="1">Young leaf</tissue>
    </source>
</reference>
<protein>
    <submittedName>
        <fullName evidence="1">Uncharacterized protein</fullName>
    </submittedName>
</protein>
<evidence type="ECO:0000313" key="2">
    <source>
        <dbReference type="Proteomes" id="UP000828048"/>
    </source>
</evidence>
<sequence>MVVKKEYRTSLGELFQRTKIEEENSASNFEKGEKRADKETTDLPCFLPDVHHCGGGGGGVRLDRSVCV</sequence>
<dbReference type="Proteomes" id="UP000828048">
    <property type="component" value="Chromosome 7"/>
</dbReference>
<evidence type="ECO:0000313" key="1">
    <source>
        <dbReference type="EMBL" id="KAH7850195.1"/>
    </source>
</evidence>
<comment type="caution">
    <text evidence="1">The sequence shown here is derived from an EMBL/GenBank/DDBJ whole genome shotgun (WGS) entry which is preliminary data.</text>
</comment>
<gene>
    <name evidence="1" type="ORF">Vadar_029074</name>
</gene>
<accession>A0ACB7Y9E6</accession>
<organism evidence="1 2">
    <name type="scientific">Vaccinium darrowii</name>
    <dbReference type="NCBI Taxonomy" id="229202"/>
    <lineage>
        <taxon>Eukaryota</taxon>
        <taxon>Viridiplantae</taxon>
        <taxon>Streptophyta</taxon>
        <taxon>Embryophyta</taxon>
        <taxon>Tracheophyta</taxon>
        <taxon>Spermatophyta</taxon>
        <taxon>Magnoliopsida</taxon>
        <taxon>eudicotyledons</taxon>
        <taxon>Gunneridae</taxon>
        <taxon>Pentapetalae</taxon>
        <taxon>asterids</taxon>
        <taxon>Ericales</taxon>
        <taxon>Ericaceae</taxon>
        <taxon>Vaccinioideae</taxon>
        <taxon>Vaccinieae</taxon>
        <taxon>Vaccinium</taxon>
    </lineage>
</organism>
<proteinExistence type="predicted"/>
<keyword evidence="2" id="KW-1185">Reference proteome</keyword>
<name>A0ACB7Y9E6_9ERIC</name>
<dbReference type="EMBL" id="CM037157">
    <property type="protein sequence ID" value="KAH7850195.1"/>
    <property type="molecule type" value="Genomic_DNA"/>
</dbReference>